<comment type="caution">
    <text evidence="1">The sequence shown here is derived from an EMBL/GenBank/DDBJ whole genome shotgun (WGS) entry which is preliminary data.</text>
</comment>
<accession>A0A4S3JN49</accession>
<organism evidence="1 2">
    <name type="scientific">Aspergillus tanneri</name>
    <dbReference type="NCBI Taxonomy" id="1220188"/>
    <lineage>
        <taxon>Eukaryota</taxon>
        <taxon>Fungi</taxon>
        <taxon>Dikarya</taxon>
        <taxon>Ascomycota</taxon>
        <taxon>Pezizomycotina</taxon>
        <taxon>Eurotiomycetes</taxon>
        <taxon>Eurotiomycetidae</taxon>
        <taxon>Eurotiales</taxon>
        <taxon>Aspergillaceae</taxon>
        <taxon>Aspergillus</taxon>
        <taxon>Aspergillus subgen. Circumdati</taxon>
    </lineage>
</organism>
<name>A0A4S3JN49_9EURO</name>
<sequence>MISGYEVNIFEKLNNFMLSSVLLLE</sequence>
<gene>
    <name evidence="1" type="ORF">EYZ11_004330</name>
</gene>
<reference evidence="1 2" key="1">
    <citation type="submission" date="2019-03" db="EMBL/GenBank/DDBJ databases">
        <title>The genome sequence of a newly discovered highly antifungal drug resistant Aspergillus species, Aspergillus tanneri NIH 1004.</title>
        <authorList>
            <person name="Mounaud S."/>
            <person name="Singh I."/>
            <person name="Joardar V."/>
            <person name="Pakala S."/>
            <person name="Pakala S."/>
            <person name="Venepally P."/>
            <person name="Hoover J."/>
            <person name="Nierman W."/>
            <person name="Chung J."/>
            <person name="Losada L."/>
        </authorList>
    </citation>
    <scope>NUCLEOTIDE SEQUENCE [LARGE SCALE GENOMIC DNA]</scope>
    <source>
        <strain evidence="1 2">NIH1004</strain>
    </source>
</reference>
<evidence type="ECO:0000313" key="1">
    <source>
        <dbReference type="EMBL" id="THC96167.1"/>
    </source>
</evidence>
<proteinExistence type="predicted"/>
<dbReference type="EMBL" id="SOSA01000125">
    <property type="protein sequence ID" value="THC96167.1"/>
    <property type="molecule type" value="Genomic_DNA"/>
</dbReference>
<dbReference type="Proteomes" id="UP000308092">
    <property type="component" value="Unassembled WGS sequence"/>
</dbReference>
<dbReference type="AlphaFoldDB" id="A0A4S3JN49"/>
<dbReference type="VEuPathDB" id="FungiDB:EYZ11_004330"/>
<evidence type="ECO:0000313" key="2">
    <source>
        <dbReference type="Proteomes" id="UP000308092"/>
    </source>
</evidence>
<protein>
    <submittedName>
        <fullName evidence="1">Uncharacterized protein</fullName>
    </submittedName>
</protein>
<keyword evidence="2" id="KW-1185">Reference proteome</keyword>